<evidence type="ECO:0000313" key="2">
    <source>
        <dbReference type="WBParaSite" id="SVE_0097200.1"/>
    </source>
</evidence>
<evidence type="ECO:0000313" key="1">
    <source>
        <dbReference type="Proteomes" id="UP000035680"/>
    </source>
</evidence>
<keyword evidence="1" id="KW-1185">Reference proteome</keyword>
<dbReference type="AlphaFoldDB" id="A0A0K0EWR8"/>
<dbReference type="PANTHER" id="PTHR35617:SF3">
    <property type="entry name" value="CORE-BINDING (CB) DOMAIN-CONTAINING PROTEIN"/>
    <property type="match status" value="1"/>
</dbReference>
<name>A0A0K0EWR8_STRVS</name>
<sequence>MTFDLDIILRHIENNPASMEMSIKDLTFTTITLISIVLPQRMNELARMSLDYITLSDSWANFTIPGRSKNATAAHKFHRMHISQYTNPNLCPLTTLAIYLKRTEPIHIGRSHNIREAAATKYYEIAGSIRNMEEAIIWASEHSFFNFYHKEIGNNFGATVFIYK</sequence>
<reference evidence="1" key="1">
    <citation type="submission" date="2014-07" db="EMBL/GenBank/DDBJ databases">
        <authorList>
            <person name="Martin A.A"/>
            <person name="De Silva N."/>
        </authorList>
    </citation>
    <scope>NUCLEOTIDE SEQUENCE</scope>
</reference>
<accession>A0A0K0EWR8</accession>
<dbReference type="WBParaSite" id="SVE_0097200.1">
    <property type="protein sequence ID" value="SVE_0097200.1"/>
    <property type="gene ID" value="SVE_0097200"/>
</dbReference>
<reference evidence="2" key="2">
    <citation type="submission" date="2015-08" db="UniProtKB">
        <authorList>
            <consortium name="WormBaseParasite"/>
        </authorList>
    </citation>
    <scope>IDENTIFICATION</scope>
</reference>
<dbReference type="Proteomes" id="UP000035680">
    <property type="component" value="Unassembled WGS sequence"/>
</dbReference>
<protein>
    <submittedName>
        <fullName evidence="2">SCP domain-containing protein</fullName>
    </submittedName>
</protein>
<organism evidence="1 2">
    <name type="scientific">Strongyloides venezuelensis</name>
    <name type="common">Threadworm</name>
    <dbReference type="NCBI Taxonomy" id="75913"/>
    <lineage>
        <taxon>Eukaryota</taxon>
        <taxon>Metazoa</taxon>
        <taxon>Ecdysozoa</taxon>
        <taxon>Nematoda</taxon>
        <taxon>Chromadorea</taxon>
        <taxon>Rhabditida</taxon>
        <taxon>Tylenchina</taxon>
        <taxon>Panagrolaimomorpha</taxon>
        <taxon>Strongyloidoidea</taxon>
        <taxon>Strongyloididae</taxon>
        <taxon>Strongyloides</taxon>
    </lineage>
</organism>
<proteinExistence type="predicted"/>
<dbReference type="PANTHER" id="PTHR35617">
    <property type="entry name" value="PHAGE_INTEGRASE DOMAIN-CONTAINING PROTEIN"/>
    <property type="match status" value="1"/>
</dbReference>